<reference evidence="1 2" key="1">
    <citation type="journal article" date="2024" name="BMC Genomics">
        <title>De novo assembly and annotation of Popillia japonica's genome with initial clues to its potential as an invasive pest.</title>
        <authorList>
            <person name="Cucini C."/>
            <person name="Boschi S."/>
            <person name="Funari R."/>
            <person name="Cardaioli E."/>
            <person name="Iannotti N."/>
            <person name="Marturano G."/>
            <person name="Paoli F."/>
            <person name="Bruttini M."/>
            <person name="Carapelli A."/>
            <person name="Frati F."/>
            <person name="Nardi F."/>
        </authorList>
    </citation>
    <scope>NUCLEOTIDE SEQUENCE [LARGE SCALE GENOMIC DNA]</scope>
    <source>
        <strain evidence="1">DMR45628</strain>
    </source>
</reference>
<comment type="caution">
    <text evidence="1">The sequence shown here is derived from an EMBL/GenBank/DDBJ whole genome shotgun (WGS) entry which is preliminary data.</text>
</comment>
<dbReference type="Proteomes" id="UP001458880">
    <property type="component" value="Unassembled WGS sequence"/>
</dbReference>
<evidence type="ECO:0000313" key="2">
    <source>
        <dbReference type="Proteomes" id="UP001458880"/>
    </source>
</evidence>
<keyword evidence="2" id="KW-1185">Reference proteome</keyword>
<dbReference type="EMBL" id="JASPKY010000578">
    <property type="protein sequence ID" value="KAK9692530.1"/>
    <property type="molecule type" value="Genomic_DNA"/>
</dbReference>
<evidence type="ECO:0000313" key="1">
    <source>
        <dbReference type="EMBL" id="KAK9692530.1"/>
    </source>
</evidence>
<sequence>MVSFEHNTFGNYPIPTKTCTRIFSNNALQSLKFELEEESWQKVYQASCVNESYDHFLNIIVAVMDKYARQKTINTHYSLRDEWLTDNIRTLSKIKRQLYEGMITQRISQEDYNNFCDFLKNEIEKSKKETYSNHIIRSRSTWDVIHHLQGQNNKQHTCSLELFKD</sequence>
<protein>
    <submittedName>
        <fullName evidence="1">Uncharacterized protein</fullName>
    </submittedName>
</protein>
<organism evidence="1 2">
    <name type="scientific">Popillia japonica</name>
    <name type="common">Japanese beetle</name>
    <dbReference type="NCBI Taxonomy" id="7064"/>
    <lineage>
        <taxon>Eukaryota</taxon>
        <taxon>Metazoa</taxon>
        <taxon>Ecdysozoa</taxon>
        <taxon>Arthropoda</taxon>
        <taxon>Hexapoda</taxon>
        <taxon>Insecta</taxon>
        <taxon>Pterygota</taxon>
        <taxon>Neoptera</taxon>
        <taxon>Endopterygota</taxon>
        <taxon>Coleoptera</taxon>
        <taxon>Polyphaga</taxon>
        <taxon>Scarabaeiformia</taxon>
        <taxon>Scarabaeidae</taxon>
        <taxon>Rutelinae</taxon>
        <taxon>Popillia</taxon>
    </lineage>
</organism>
<gene>
    <name evidence="1" type="ORF">QE152_g35095</name>
</gene>
<accession>A0AAW1ISJ5</accession>
<proteinExistence type="predicted"/>
<dbReference type="AlphaFoldDB" id="A0AAW1ISJ5"/>
<name>A0AAW1ISJ5_POPJA</name>